<dbReference type="AlphaFoldDB" id="G7YSZ7"/>
<dbReference type="Proteomes" id="UP000008909">
    <property type="component" value="Unassembled WGS sequence"/>
</dbReference>
<organism evidence="2 3">
    <name type="scientific">Clonorchis sinensis</name>
    <name type="common">Chinese liver fluke</name>
    <dbReference type="NCBI Taxonomy" id="79923"/>
    <lineage>
        <taxon>Eukaryota</taxon>
        <taxon>Metazoa</taxon>
        <taxon>Spiralia</taxon>
        <taxon>Lophotrochozoa</taxon>
        <taxon>Platyhelminthes</taxon>
        <taxon>Trematoda</taxon>
        <taxon>Digenea</taxon>
        <taxon>Opisthorchiida</taxon>
        <taxon>Opisthorchiata</taxon>
        <taxon>Opisthorchiidae</taxon>
        <taxon>Clonorchis</taxon>
    </lineage>
</organism>
<reference key="2">
    <citation type="submission" date="2011-10" db="EMBL/GenBank/DDBJ databases">
        <title>The genome and transcriptome sequence of Clonorchis sinensis provide insights into the carcinogenic liver fluke.</title>
        <authorList>
            <person name="Wang X."/>
            <person name="Huang Y."/>
            <person name="Chen W."/>
            <person name="Liu H."/>
            <person name="Guo L."/>
            <person name="Chen Y."/>
            <person name="Luo F."/>
            <person name="Zhou W."/>
            <person name="Sun J."/>
            <person name="Mao Q."/>
            <person name="Liang P."/>
            <person name="Zhou C."/>
            <person name="Tian Y."/>
            <person name="Men J."/>
            <person name="Lv X."/>
            <person name="Huang L."/>
            <person name="Zhou J."/>
            <person name="Hu Y."/>
            <person name="Li R."/>
            <person name="Zhang F."/>
            <person name="Lei H."/>
            <person name="Li X."/>
            <person name="Hu X."/>
            <person name="Liang C."/>
            <person name="Xu J."/>
            <person name="Wu Z."/>
            <person name="Yu X."/>
        </authorList>
    </citation>
    <scope>NUCLEOTIDE SEQUENCE</scope>
    <source>
        <strain>Henan</strain>
    </source>
</reference>
<evidence type="ECO:0000256" key="1">
    <source>
        <dbReference type="SAM" id="MobiDB-lite"/>
    </source>
</evidence>
<proteinExistence type="predicted"/>
<gene>
    <name evidence="2" type="ORF">CLF_109845</name>
</gene>
<feature type="compositionally biased region" description="Polar residues" evidence="1">
    <location>
        <begin position="110"/>
        <end position="119"/>
    </location>
</feature>
<evidence type="ECO:0000313" key="3">
    <source>
        <dbReference type="Proteomes" id="UP000008909"/>
    </source>
</evidence>
<evidence type="ECO:0000313" key="2">
    <source>
        <dbReference type="EMBL" id="GAA56077.1"/>
    </source>
</evidence>
<keyword evidence="3" id="KW-1185">Reference proteome</keyword>
<feature type="region of interest" description="Disordered" evidence="1">
    <location>
        <begin position="110"/>
        <end position="133"/>
    </location>
</feature>
<protein>
    <submittedName>
        <fullName evidence="2">Uncharacterized protein</fullName>
    </submittedName>
</protein>
<sequence length="659" mass="73728">MGFLQLADFSYGLEREWVQFNFLMHPPKTVCRDPMRSFLAAHAGQQGFVNVTTTYLLRIVSDGSKVHLEGYISAPFICIWKKTPVLADSALDVVSLGGYIHEDYCERSADSQNSSSNEVASHHQVRPKSDPENNLYLAQSSNRVMQPPELDFGFTSPMWNSKIRDCGPLDLKSFITLNGELQPVGQLKGHKVNVPGSVPGSLYLVSFSSEWLEAWCRNHSMVAVGQQEDIKKDIHRSNQKVLYFIQFVNTCMSVICCTFDYTGASPRVDAVERIHDSVVTGKGVKTTGACNGVKMTCYDGEDETGKVIFTGELTGKFECQSSGAAMTVVGTGGHPQCLYTYSIPWTFDFNYAGTDGRFSKGVHDESYRDDRVACRLFAVVLDPPNPDTILARGAEGSPPGIDAYIAVETTWDSRRHVEYVASSFRAGEPIKTGTISQSGCVIKLVLVTLGNQLTSLPLQWKCTLILTYIHPVPRGHDISTNQFASLDSLLICSDPNIATRLNGRRKFLKRLKSGIVNKAFEERLHSSTLAEKPPEIPVSLIKHIKSLSQFPYDKENNDSFQFPGMQTLRTTDCPIKRSVYRKLTCTGQCTTFNSLLIQNHKRTLLDGSTLQVSFLFEDYDRMHKRESDGSKKLWWNVEPCETPQRFRVIGRSVDHFRNV</sequence>
<name>G7YSZ7_CLOSI</name>
<reference evidence="2" key="1">
    <citation type="journal article" date="2011" name="Genome Biol.">
        <title>The draft genome of the carcinogenic human liver fluke Clonorchis sinensis.</title>
        <authorList>
            <person name="Wang X."/>
            <person name="Chen W."/>
            <person name="Huang Y."/>
            <person name="Sun J."/>
            <person name="Men J."/>
            <person name="Liu H."/>
            <person name="Luo F."/>
            <person name="Guo L."/>
            <person name="Lv X."/>
            <person name="Deng C."/>
            <person name="Zhou C."/>
            <person name="Fan Y."/>
            <person name="Li X."/>
            <person name="Huang L."/>
            <person name="Hu Y."/>
            <person name="Liang C."/>
            <person name="Hu X."/>
            <person name="Xu J."/>
            <person name="Yu X."/>
        </authorList>
    </citation>
    <scope>NUCLEOTIDE SEQUENCE [LARGE SCALE GENOMIC DNA]</scope>
    <source>
        <strain evidence="2">Henan</strain>
    </source>
</reference>
<accession>G7YSZ7</accession>
<dbReference type="EMBL" id="DF144151">
    <property type="protein sequence ID" value="GAA56077.1"/>
    <property type="molecule type" value="Genomic_DNA"/>
</dbReference>